<dbReference type="Gene3D" id="1.10.12.10">
    <property type="entry name" value="Lyase 2-enoyl-coa Hydratase, Chain A, domain 2"/>
    <property type="match status" value="1"/>
</dbReference>
<dbReference type="InterPro" id="IPR029045">
    <property type="entry name" value="ClpP/crotonase-like_dom_sf"/>
</dbReference>
<dbReference type="EMBL" id="QZKU01000039">
    <property type="protein sequence ID" value="RJP24165.1"/>
    <property type="molecule type" value="Genomic_DNA"/>
</dbReference>
<dbReference type="CDD" id="cd06558">
    <property type="entry name" value="crotonase-like"/>
    <property type="match status" value="1"/>
</dbReference>
<keyword evidence="3" id="KW-0413">Isomerase</keyword>
<evidence type="ECO:0000313" key="4">
    <source>
        <dbReference type="Proteomes" id="UP000265882"/>
    </source>
</evidence>
<dbReference type="GO" id="GO:0016829">
    <property type="term" value="F:lyase activity"/>
    <property type="evidence" value="ECO:0007669"/>
    <property type="project" value="UniProtKB-KW"/>
</dbReference>
<dbReference type="InterPro" id="IPR014748">
    <property type="entry name" value="Enoyl-CoA_hydra_C"/>
</dbReference>
<keyword evidence="2" id="KW-0456">Lyase</keyword>
<name>A0A3A4P007_ABYX5</name>
<dbReference type="PANTHER" id="PTHR11941">
    <property type="entry name" value="ENOYL-COA HYDRATASE-RELATED"/>
    <property type="match status" value="1"/>
</dbReference>
<evidence type="ECO:0000256" key="2">
    <source>
        <dbReference type="ARBA" id="ARBA00023239"/>
    </source>
</evidence>
<dbReference type="PANTHER" id="PTHR11941:SF54">
    <property type="entry name" value="ENOYL-COA HYDRATASE, MITOCHONDRIAL"/>
    <property type="match status" value="1"/>
</dbReference>
<reference evidence="3 4" key="1">
    <citation type="journal article" date="2017" name="ISME J.">
        <title>Energy and carbon metabolisms in a deep terrestrial subsurface fluid microbial community.</title>
        <authorList>
            <person name="Momper L."/>
            <person name="Jungbluth S.P."/>
            <person name="Lee M.D."/>
            <person name="Amend J.P."/>
        </authorList>
    </citation>
    <scope>NUCLEOTIDE SEQUENCE [LARGE SCALE GENOMIC DNA]</scope>
    <source>
        <strain evidence="3">SURF_5</strain>
    </source>
</reference>
<evidence type="ECO:0000256" key="1">
    <source>
        <dbReference type="ARBA" id="ARBA00005254"/>
    </source>
</evidence>
<protein>
    <submittedName>
        <fullName evidence="3">Enoyl-CoA hydratase/isomerase family protein</fullName>
    </submittedName>
</protein>
<dbReference type="Pfam" id="PF00378">
    <property type="entry name" value="ECH_1"/>
    <property type="match status" value="1"/>
</dbReference>
<evidence type="ECO:0000313" key="3">
    <source>
        <dbReference type="EMBL" id="RJP24165.1"/>
    </source>
</evidence>
<dbReference type="AlphaFoldDB" id="A0A3A4P007"/>
<dbReference type="SUPFAM" id="SSF52096">
    <property type="entry name" value="ClpP/crotonase"/>
    <property type="match status" value="1"/>
</dbReference>
<accession>A0A3A4P007</accession>
<dbReference type="GO" id="GO:0016853">
    <property type="term" value="F:isomerase activity"/>
    <property type="evidence" value="ECO:0007669"/>
    <property type="project" value="UniProtKB-KW"/>
</dbReference>
<dbReference type="GO" id="GO:0006635">
    <property type="term" value="P:fatty acid beta-oxidation"/>
    <property type="evidence" value="ECO:0007669"/>
    <property type="project" value="TreeGrafter"/>
</dbReference>
<dbReference type="Proteomes" id="UP000265882">
    <property type="component" value="Unassembled WGS sequence"/>
</dbReference>
<comment type="similarity">
    <text evidence="1">Belongs to the enoyl-CoA hydratase/isomerase family.</text>
</comment>
<proteinExistence type="inferred from homology"/>
<dbReference type="InterPro" id="IPR001753">
    <property type="entry name" value="Enoyl-CoA_hydra/iso"/>
</dbReference>
<organism evidence="3 4">
    <name type="scientific">Abyssobacteria bacterium (strain SURF_5)</name>
    <dbReference type="NCBI Taxonomy" id="2093360"/>
    <lineage>
        <taxon>Bacteria</taxon>
        <taxon>Pseudomonadati</taxon>
        <taxon>Candidatus Hydrogenedentota</taxon>
        <taxon>Candidatus Abyssobacteria</taxon>
    </lineage>
</organism>
<gene>
    <name evidence="3" type="ORF">C4520_04555</name>
</gene>
<sequence length="264" mass="29154">MAYEHLMVEKSGHVAVVTLNRLDKLNALSIDLMKELQNVVGEFQEDIETRVVIFTGAGKHFSAGRDLQDQRTKLPGQAGILERQRQFHLGPRLIQRLVEMNQITIAAINGGALGGAACIVSALDFRIGADDCFVAYPEVGLGIPLSWVSLPLCVRLIGPARTKRFVILARREKAQTLLDWGFLDEVVPKRDLMKRVGEIAEEYAAMPPIAAQMVKRSVNAISSAIDAAIMHMDSDQVLLSQMTQDFNEGVAAFLEKRKPTFKGE</sequence>
<dbReference type="Gene3D" id="3.90.226.10">
    <property type="entry name" value="2-enoyl-CoA Hydratase, Chain A, domain 1"/>
    <property type="match status" value="1"/>
</dbReference>
<comment type="caution">
    <text evidence="3">The sequence shown here is derived from an EMBL/GenBank/DDBJ whole genome shotgun (WGS) entry which is preliminary data.</text>
</comment>